<proteinExistence type="predicted"/>
<gene>
    <name evidence="1" type="ORF">LCGC14_0534800</name>
</gene>
<organism evidence="1">
    <name type="scientific">marine sediment metagenome</name>
    <dbReference type="NCBI Taxonomy" id="412755"/>
    <lineage>
        <taxon>unclassified sequences</taxon>
        <taxon>metagenomes</taxon>
        <taxon>ecological metagenomes</taxon>
    </lineage>
</organism>
<evidence type="ECO:0000313" key="1">
    <source>
        <dbReference type="EMBL" id="KKN60189.1"/>
    </source>
</evidence>
<reference evidence="1" key="1">
    <citation type="journal article" date="2015" name="Nature">
        <title>Complex archaea that bridge the gap between prokaryotes and eukaryotes.</title>
        <authorList>
            <person name="Spang A."/>
            <person name="Saw J.H."/>
            <person name="Jorgensen S.L."/>
            <person name="Zaremba-Niedzwiedzka K."/>
            <person name="Martijn J."/>
            <person name="Lind A.E."/>
            <person name="van Eijk R."/>
            <person name="Schleper C."/>
            <person name="Guy L."/>
            <person name="Ettema T.J."/>
        </authorList>
    </citation>
    <scope>NUCLEOTIDE SEQUENCE</scope>
</reference>
<name>A0A0F9RZ97_9ZZZZ</name>
<dbReference type="AlphaFoldDB" id="A0A0F9RZ97"/>
<dbReference type="EMBL" id="LAZR01000703">
    <property type="protein sequence ID" value="KKN60189.1"/>
    <property type="molecule type" value="Genomic_DNA"/>
</dbReference>
<protein>
    <submittedName>
        <fullName evidence="1">Uncharacterized protein</fullName>
    </submittedName>
</protein>
<accession>A0A0F9RZ97</accession>
<sequence length="55" mass="6607">MKSKTYDKFLDKIMGVKELEDGMCKCGHETYYHRLLSENQCHLMDCKCKRFEGQR</sequence>
<comment type="caution">
    <text evidence="1">The sequence shown here is derived from an EMBL/GenBank/DDBJ whole genome shotgun (WGS) entry which is preliminary data.</text>
</comment>